<keyword evidence="1" id="KW-0812">Transmembrane</keyword>
<dbReference type="AlphaFoldDB" id="A0A9X3FBI3"/>
<dbReference type="InterPro" id="IPR032809">
    <property type="entry name" value="Put_HupE_UreJ"/>
</dbReference>
<feature type="transmembrane region" description="Helical" evidence="1">
    <location>
        <begin position="74"/>
        <end position="92"/>
    </location>
</feature>
<feature type="transmembrane region" description="Helical" evidence="1">
    <location>
        <begin position="42"/>
        <end position="62"/>
    </location>
</feature>
<feature type="transmembrane region" description="Helical" evidence="1">
    <location>
        <begin position="20"/>
        <end position="36"/>
    </location>
</feature>
<comment type="caution">
    <text evidence="2">The sequence shown here is derived from an EMBL/GenBank/DDBJ whole genome shotgun (WGS) entry which is preliminary data.</text>
</comment>
<dbReference type="EMBL" id="JAPOHD010000031">
    <property type="protein sequence ID" value="MCY1722201.1"/>
    <property type="molecule type" value="Genomic_DNA"/>
</dbReference>
<keyword evidence="1" id="KW-0472">Membrane</keyword>
<name>A0A9X3FBI3_9BACT</name>
<evidence type="ECO:0000256" key="1">
    <source>
        <dbReference type="SAM" id="Phobius"/>
    </source>
</evidence>
<dbReference type="Proteomes" id="UP001145087">
    <property type="component" value="Unassembled WGS sequence"/>
</dbReference>
<organism evidence="2 3">
    <name type="scientific">Draconibacterium aestuarii</name>
    <dbReference type="NCBI Taxonomy" id="2998507"/>
    <lineage>
        <taxon>Bacteria</taxon>
        <taxon>Pseudomonadati</taxon>
        <taxon>Bacteroidota</taxon>
        <taxon>Bacteroidia</taxon>
        <taxon>Marinilabiliales</taxon>
        <taxon>Prolixibacteraceae</taxon>
        <taxon>Draconibacterium</taxon>
    </lineage>
</organism>
<keyword evidence="1" id="KW-1133">Transmembrane helix</keyword>
<sequence length="192" mass="21493">MSLFEMYLKLGFRHIIDINGYDHIVFVLVLCAGYSLDQLKKVLILITAFTIGHSLILALSTLKIVNVPSDLIEFLIPATILLTAISNIIPRNSGTNKLVYIITLFFGLIHGLGFSNYLKELLGRESNIFTPLLAFNLGLELGQLVILSVYFAILFLTIYLFNVRTNFWRIFISGAAFGISMVLLIESGRALF</sequence>
<evidence type="ECO:0000313" key="3">
    <source>
        <dbReference type="Proteomes" id="UP001145087"/>
    </source>
</evidence>
<dbReference type="RefSeq" id="WP_343334527.1">
    <property type="nucleotide sequence ID" value="NZ_JAPOHD010000031.1"/>
</dbReference>
<feature type="transmembrane region" description="Helical" evidence="1">
    <location>
        <begin position="167"/>
        <end position="185"/>
    </location>
</feature>
<protein>
    <submittedName>
        <fullName evidence="2">HupE/UreJ family protein</fullName>
    </submittedName>
</protein>
<keyword evidence="3" id="KW-1185">Reference proteome</keyword>
<accession>A0A9X3FBI3</accession>
<reference evidence="2" key="1">
    <citation type="submission" date="2022-11" db="EMBL/GenBank/DDBJ databases">
        <title>Marilongibacter aestuarii gen. nov., sp. nov., isolated from tidal flat sediment.</title>
        <authorList>
            <person name="Jiayan W."/>
        </authorList>
    </citation>
    <scope>NUCLEOTIDE SEQUENCE</scope>
    <source>
        <strain evidence="2">Z1-6</strain>
    </source>
</reference>
<feature type="transmembrane region" description="Helical" evidence="1">
    <location>
        <begin position="139"/>
        <end position="161"/>
    </location>
</feature>
<feature type="transmembrane region" description="Helical" evidence="1">
    <location>
        <begin position="98"/>
        <end position="118"/>
    </location>
</feature>
<dbReference type="Pfam" id="PF13795">
    <property type="entry name" value="HupE_UreJ_2"/>
    <property type="match status" value="1"/>
</dbReference>
<proteinExistence type="predicted"/>
<gene>
    <name evidence="2" type="ORF">OU798_17740</name>
</gene>
<evidence type="ECO:0000313" key="2">
    <source>
        <dbReference type="EMBL" id="MCY1722201.1"/>
    </source>
</evidence>